<proteinExistence type="predicted"/>
<protein>
    <submittedName>
        <fullName evidence="2">Uncharacterized protein</fullName>
    </submittedName>
</protein>
<keyword evidence="1" id="KW-0472">Membrane</keyword>
<evidence type="ECO:0000256" key="1">
    <source>
        <dbReference type="SAM" id="Phobius"/>
    </source>
</evidence>
<accession>A0A176YI13</accession>
<keyword evidence="1" id="KW-0812">Transmembrane</keyword>
<evidence type="ECO:0000313" key="2">
    <source>
        <dbReference type="EMBL" id="OAF05668.1"/>
    </source>
</evidence>
<dbReference type="Proteomes" id="UP000076959">
    <property type="component" value="Unassembled WGS sequence"/>
</dbReference>
<reference evidence="2 3" key="1">
    <citation type="submission" date="2016-03" db="EMBL/GenBank/DDBJ databases">
        <title>Draft Genome Sequence of the Strain BR 10245 (Bradyrhizobium sp.) isolated from nodules of Centrolobium paraense.</title>
        <authorList>
            <person name="Simoes-Araujo J.L.Sr."/>
            <person name="Barauna A.C."/>
            <person name="Silva K."/>
            <person name="Zilli J.E."/>
        </authorList>
    </citation>
    <scope>NUCLEOTIDE SEQUENCE [LARGE SCALE GENOMIC DNA]</scope>
    <source>
        <strain evidence="2 3">BR 10245</strain>
    </source>
</reference>
<keyword evidence="3" id="KW-1185">Reference proteome</keyword>
<keyword evidence="1" id="KW-1133">Transmembrane helix</keyword>
<sequence length="104" mass="11558">MPCVANRQKKIRAAELGKRIAQRRWRAAMEFGKVNGAGPRGTLYLQMSLGPRALRLEGRDHLMPVAATPIRLATIQLLIGLGLLAPLVVFDYSTFMITSWLGRL</sequence>
<feature type="transmembrane region" description="Helical" evidence="1">
    <location>
        <begin position="77"/>
        <end position="101"/>
    </location>
</feature>
<evidence type="ECO:0000313" key="3">
    <source>
        <dbReference type="Proteomes" id="UP000076959"/>
    </source>
</evidence>
<name>A0A176YI13_9BRAD</name>
<dbReference type="AlphaFoldDB" id="A0A176YI13"/>
<dbReference type="EMBL" id="LUUB01000079">
    <property type="protein sequence ID" value="OAF05668.1"/>
    <property type="molecule type" value="Genomic_DNA"/>
</dbReference>
<gene>
    <name evidence="2" type="ORF">AYJ54_01835</name>
</gene>
<organism evidence="2 3">
    <name type="scientific">Bradyrhizobium centrolobii</name>
    <dbReference type="NCBI Taxonomy" id="1505087"/>
    <lineage>
        <taxon>Bacteria</taxon>
        <taxon>Pseudomonadati</taxon>
        <taxon>Pseudomonadota</taxon>
        <taxon>Alphaproteobacteria</taxon>
        <taxon>Hyphomicrobiales</taxon>
        <taxon>Nitrobacteraceae</taxon>
        <taxon>Bradyrhizobium</taxon>
    </lineage>
</organism>
<dbReference type="STRING" id="1505087.AYJ54_01835"/>
<comment type="caution">
    <text evidence="2">The sequence shown here is derived from an EMBL/GenBank/DDBJ whole genome shotgun (WGS) entry which is preliminary data.</text>
</comment>